<dbReference type="Proteomes" id="UP000184330">
    <property type="component" value="Unassembled WGS sequence"/>
</dbReference>
<dbReference type="OrthoDB" id="5347061at2759"/>
<gene>
    <name evidence="1" type="ORF">PAC_08530</name>
</gene>
<dbReference type="PANTHER" id="PTHR33112:SF9">
    <property type="entry name" value="HETEROKARYON INCOMPATIBILITY DOMAIN-CONTAINING PROTEIN"/>
    <property type="match status" value="1"/>
</dbReference>
<dbReference type="EMBL" id="FJOG01000012">
    <property type="protein sequence ID" value="CZR58638.1"/>
    <property type="molecule type" value="Genomic_DNA"/>
</dbReference>
<proteinExistence type="predicted"/>
<evidence type="ECO:0000313" key="2">
    <source>
        <dbReference type="Proteomes" id="UP000184330"/>
    </source>
</evidence>
<sequence length="293" mass="33222">MGIYYSQSWLTLAAGLDYESGLGLYEERYPSDVVPGYYCMKAPIPQHSCLYFARKGESTKDNRAASDLYTRAWTLQEEALSPRFLIFQPRETILRIDDKLPALSGLARHYQERYGGIYLAGIWPESLIDQICWCINYLFGPQASNNWSKPADYRAPLWTWASIDGQIIFDETSEVLKEGDLEILTASTTPVGRDPMERVSNGRYGSWYYAYAISSKLDSGDMTENPQQSHAKLILDLEDNETKELELWSLPLKPEFALALVPVKGTTARIGAILWRNDEDDGYGNESRAITII</sequence>
<dbReference type="PANTHER" id="PTHR33112">
    <property type="entry name" value="DOMAIN PROTEIN, PUTATIVE-RELATED"/>
    <property type="match status" value="1"/>
</dbReference>
<reference evidence="1 2" key="1">
    <citation type="submission" date="2016-03" db="EMBL/GenBank/DDBJ databases">
        <authorList>
            <person name="Ploux O."/>
        </authorList>
    </citation>
    <scope>NUCLEOTIDE SEQUENCE [LARGE SCALE GENOMIC DNA]</scope>
    <source>
        <strain evidence="1 2">UAMH 11012</strain>
    </source>
</reference>
<accession>A0A1L7X0U1</accession>
<organism evidence="1 2">
    <name type="scientific">Phialocephala subalpina</name>
    <dbReference type="NCBI Taxonomy" id="576137"/>
    <lineage>
        <taxon>Eukaryota</taxon>
        <taxon>Fungi</taxon>
        <taxon>Dikarya</taxon>
        <taxon>Ascomycota</taxon>
        <taxon>Pezizomycotina</taxon>
        <taxon>Leotiomycetes</taxon>
        <taxon>Helotiales</taxon>
        <taxon>Mollisiaceae</taxon>
        <taxon>Phialocephala</taxon>
        <taxon>Phialocephala fortinii species complex</taxon>
    </lineage>
</organism>
<evidence type="ECO:0000313" key="1">
    <source>
        <dbReference type="EMBL" id="CZR58638.1"/>
    </source>
</evidence>
<keyword evidence="2" id="KW-1185">Reference proteome</keyword>
<protein>
    <recommendedName>
        <fullName evidence="3">Heterokaryon incompatibility domain-containing protein</fullName>
    </recommendedName>
</protein>
<name>A0A1L7X0U1_9HELO</name>
<dbReference type="AlphaFoldDB" id="A0A1L7X0U1"/>
<evidence type="ECO:0008006" key="3">
    <source>
        <dbReference type="Google" id="ProtNLM"/>
    </source>
</evidence>
<dbReference type="STRING" id="576137.A0A1L7X0U1"/>